<comment type="similarity">
    <text evidence="1">Belongs to the glycosyltransferase 90 family.</text>
</comment>
<feature type="transmembrane region" description="Helical" evidence="3">
    <location>
        <begin position="109"/>
        <end position="127"/>
    </location>
</feature>
<dbReference type="AlphaFoldDB" id="V5FVA5"/>
<dbReference type="SMART" id="SM00672">
    <property type="entry name" value="CAP10"/>
    <property type="match status" value="1"/>
</dbReference>
<gene>
    <name evidence="5" type="ORF">PVAR5_1120</name>
</gene>
<proteinExistence type="inferred from homology"/>
<dbReference type="OrthoDB" id="541052at2759"/>
<keyword evidence="3" id="KW-0812">Transmembrane</keyword>
<feature type="transmembrane region" description="Helical" evidence="3">
    <location>
        <begin position="305"/>
        <end position="323"/>
    </location>
</feature>
<feature type="transmembrane region" description="Helical" evidence="3">
    <location>
        <begin position="225"/>
        <end position="243"/>
    </location>
</feature>
<feature type="transmembrane region" description="Helical" evidence="3">
    <location>
        <begin position="12"/>
        <end position="31"/>
    </location>
</feature>
<comment type="caution">
    <text evidence="5">The sequence shown here is derived from an EMBL/GenBank/DDBJ whole genome shotgun (WGS) entry which is preliminary data.</text>
</comment>
<feature type="transmembrane region" description="Helical" evidence="3">
    <location>
        <begin position="264"/>
        <end position="285"/>
    </location>
</feature>
<keyword evidence="6" id="KW-1185">Reference proteome</keyword>
<accession>V5FVA5</accession>
<feature type="transmembrane region" description="Helical" evidence="3">
    <location>
        <begin position="37"/>
        <end position="54"/>
    </location>
</feature>
<dbReference type="EMBL" id="BAUL01000027">
    <property type="protein sequence ID" value="GAD92527.1"/>
    <property type="molecule type" value="Genomic_DNA"/>
</dbReference>
<feature type="transmembrane region" description="Helical" evidence="3">
    <location>
        <begin position="139"/>
        <end position="155"/>
    </location>
</feature>
<evidence type="ECO:0000313" key="6">
    <source>
        <dbReference type="Proteomes" id="UP000018001"/>
    </source>
</evidence>
<protein>
    <submittedName>
        <fullName evidence="5">Capsular associated protein</fullName>
    </submittedName>
</protein>
<feature type="domain" description="Glycosyl transferase CAP10" evidence="4">
    <location>
        <begin position="685"/>
        <end position="989"/>
    </location>
</feature>
<organism evidence="5 6">
    <name type="scientific">Byssochlamys spectabilis (strain No. 5 / NBRC 109023)</name>
    <name type="common">Paecilomyces variotii</name>
    <dbReference type="NCBI Taxonomy" id="1356009"/>
    <lineage>
        <taxon>Eukaryota</taxon>
        <taxon>Fungi</taxon>
        <taxon>Dikarya</taxon>
        <taxon>Ascomycota</taxon>
        <taxon>Pezizomycotina</taxon>
        <taxon>Eurotiomycetes</taxon>
        <taxon>Eurotiomycetidae</taxon>
        <taxon>Eurotiales</taxon>
        <taxon>Thermoascaceae</taxon>
        <taxon>Paecilomyces</taxon>
    </lineage>
</organism>
<feature type="transmembrane region" description="Helical" evidence="3">
    <location>
        <begin position="414"/>
        <end position="431"/>
    </location>
</feature>
<evidence type="ECO:0000256" key="1">
    <source>
        <dbReference type="ARBA" id="ARBA00010118"/>
    </source>
</evidence>
<dbReference type="Proteomes" id="UP000018001">
    <property type="component" value="Unassembled WGS sequence"/>
</dbReference>
<name>V5FVA5_BYSSN</name>
<keyword evidence="3" id="KW-1133">Transmembrane helix</keyword>
<keyword evidence="2" id="KW-0808">Transferase</keyword>
<feature type="transmembrane region" description="Helical" evidence="3">
    <location>
        <begin position="343"/>
        <end position="366"/>
    </location>
</feature>
<evidence type="ECO:0000313" key="5">
    <source>
        <dbReference type="EMBL" id="GAD92527.1"/>
    </source>
</evidence>
<feature type="transmembrane region" description="Helical" evidence="3">
    <location>
        <begin position="188"/>
        <end position="205"/>
    </location>
</feature>
<dbReference type="eggNOG" id="ENOG502QUUP">
    <property type="taxonomic scope" value="Eukaryota"/>
</dbReference>
<sequence>MVLSTETARKVSLGLFISSAVLLACLYRTTFAFDRPVHSAILACTLTALTLFLCDRYSSRFVRTNSSSHKYVAIPLTEISDQIPSSPSDSEQVEYTSTFNILGLRIAKAWILLVALVAIFCFRVEVFRQITIFNECSNAGYASVIPLLVALYDYWRFQRHRSVEEDESPDRTVYGAAAFQIPRSKLRYVLATAALTLGGFLVASFHEGRNSTYICSLVLHRAPRIHAFRALAVILDTILLIGAGELARKELRFLGGRRRHTSALWGYGLLAVAVFWVIVGLVVYIVAPEHREYIVSLNGRYLRGAITHAILLATLFASAAHLVSPYAEFNEGHGLKQYQAPKYGSLSLTTLVAFIVIFISLVSTLWNSTQPFPLISLFPALLASVTVFIGSGLYLQAAAVSENRSETSSKPSTWPRKLLAALAVFVLYLMLSQHNRAMLHPIDLLIFDGRSHHEQFLSQAKVSKNLKEAVIEYRHRYKQHPPPGFDRWYYYATSRSSVVIEDFDQIHHDLLPFRAYSPQRLRELTHQVATNPFNDVGAVIIRNGTPRVQEGIKPTHVWMVEGAAKMIEPFSQYLPDMDLVFNLNDEPRVAVPYDRITKMRNAGASVEVPSQAQVLNGWSIDRSDVWAPVEPADQTQETPFVDRSWSDDVFDDPVSIVCPSSSKARRDRVWDRRNICLSCIRPHSLGQFVSDWDRAADICHQPDLAHLHGFFLSAASLKVSQELLPVFSQSSVHGFNDILFPSPWNYVDKVKYQPSEDHPDVPYLEKENTLFWIGATSEGVGLSGRWQGMARQRFTHLINNNTLNKVSVMLPAAKQGTYNYKILDGRAPQEKLGLNASVHIAERIVRCGDCDTQAEEFHTVGKVDFQDHWRYRFLFDLDGAAFSGRFLPFLQSNSLPFKTALFRQWFDSRISAWQHFVPQDLRLHDVWSTLAYFAGVRNGENVVMPPHDREALWITEEGRKWAATAIRKEDMEIYFFRLLLEWGRLTDDRRDELGFKL</sequence>
<feature type="transmembrane region" description="Helical" evidence="3">
    <location>
        <begin position="372"/>
        <end position="394"/>
    </location>
</feature>
<dbReference type="InterPro" id="IPR051091">
    <property type="entry name" value="O-Glucosyltr/Glycosyltrsf_90"/>
</dbReference>
<dbReference type="InterPro" id="IPR006598">
    <property type="entry name" value="CAP10"/>
</dbReference>
<evidence type="ECO:0000256" key="3">
    <source>
        <dbReference type="SAM" id="Phobius"/>
    </source>
</evidence>
<evidence type="ECO:0000259" key="4">
    <source>
        <dbReference type="SMART" id="SM00672"/>
    </source>
</evidence>
<dbReference type="Pfam" id="PF05686">
    <property type="entry name" value="Glyco_transf_90"/>
    <property type="match status" value="1"/>
</dbReference>
<keyword evidence="3" id="KW-0472">Membrane</keyword>
<dbReference type="InParanoid" id="V5FVA5"/>
<dbReference type="PANTHER" id="PTHR12203">
    <property type="entry name" value="KDEL LYS-ASP-GLU-LEU CONTAINING - RELATED"/>
    <property type="match status" value="1"/>
</dbReference>
<dbReference type="GO" id="GO:0016740">
    <property type="term" value="F:transferase activity"/>
    <property type="evidence" value="ECO:0007669"/>
    <property type="project" value="UniProtKB-KW"/>
</dbReference>
<dbReference type="HOGENOM" id="CLU_005027_1_1_1"/>
<evidence type="ECO:0000256" key="2">
    <source>
        <dbReference type="ARBA" id="ARBA00022679"/>
    </source>
</evidence>
<reference evidence="6" key="1">
    <citation type="journal article" date="2014" name="Genome Announc.">
        <title>Draft genome sequence of the formaldehyde-resistant fungus Byssochlamys spectabilis No. 5 (anamorph Paecilomyces variotii No. 5) (NBRC109023).</title>
        <authorList>
            <person name="Oka T."/>
            <person name="Ekino K."/>
            <person name="Fukuda K."/>
            <person name="Nomura Y."/>
        </authorList>
    </citation>
    <scope>NUCLEOTIDE SEQUENCE [LARGE SCALE GENOMIC DNA]</scope>
    <source>
        <strain evidence="6">No. 5 / NBRC 109023</strain>
    </source>
</reference>
<dbReference type="PANTHER" id="PTHR12203:SF35">
    <property type="entry name" value="PROTEIN O-GLUCOSYLTRANSFERASE 1"/>
    <property type="match status" value="1"/>
</dbReference>